<dbReference type="RefSeq" id="WP_326508629.1">
    <property type="nucleotide sequence ID" value="NZ_JAWIIV010000023.1"/>
</dbReference>
<dbReference type="Gene3D" id="3.90.550.10">
    <property type="entry name" value="Spore Coat Polysaccharide Biosynthesis Protein SpsA, Chain A"/>
    <property type="match status" value="1"/>
</dbReference>
<dbReference type="EMBL" id="JAWIIV010000023">
    <property type="protein sequence ID" value="MEC4721906.1"/>
    <property type="molecule type" value="Genomic_DNA"/>
</dbReference>
<evidence type="ECO:0000313" key="3">
    <source>
        <dbReference type="Proteomes" id="UP001352263"/>
    </source>
</evidence>
<dbReference type="Gene3D" id="2.160.10.10">
    <property type="entry name" value="Hexapeptide repeat proteins"/>
    <property type="match status" value="1"/>
</dbReference>
<keyword evidence="3" id="KW-1185">Reference proteome</keyword>
<dbReference type="PANTHER" id="PTHR22572">
    <property type="entry name" value="SUGAR-1-PHOSPHATE GUANYL TRANSFERASE"/>
    <property type="match status" value="1"/>
</dbReference>
<dbReference type="Proteomes" id="UP001352263">
    <property type="component" value="Unassembled WGS sequence"/>
</dbReference>
<name>A0ABU6JE15_9BURK</name>
<feature type="domain" description="Nucleotidyl transferase" evidence="1">
    <location>
        <begin position="1"/>
        <end position="241"/>
    </location>
</feature>
<sequence>MILAAGKGTRVRPLTNVMPKPMIPLIRKPVMESIIEHLAQHGFDQIFINTSYLSSAIENYFRDGERLGVQIAYSYEGQLENGQFVDRPVGSAGGMRKIQDFCGFFDSTFAVLCGDALIDVDLGAVLEFHRSRGAAATIVTKAVPLEEVSKYGVVVTDDDGRVKSFQEKPKAEQALSTNANTGIYIFEPSVFDHIPSGQEYDIGGQLFPALIAKGAPVYAVAQPFQWVDIGSVTDFWHATRLALSGEVRGYRLPGVEIRPGVRAGLGIRVDWSKVQISGPVYIGSGTSIGDGAVIEGPAVIGSNCVIEAGAQVRASIIGDYTRVASVASLSERIVFAGKLIDPYGEVVDIADADIGWLLDDARKALIDDPAHDMLREIVQQSEPAQ</sequence>
<comment type="caution">
    <text evidence="2">The sequence shown here is derived from an EMBL/GenBank/DDBJ whole genome shotgun (WGS) entry which is preliminary data.</text>
</comment>
<dbReference type="SUPFAM" id="SSF51161">
    <property type="entry name" value="Trimeric LpxA-like enzymes"/>
    <property type="match status" value="1"/>
</dbReference>
<dbReference type="InterPro" id="IPR011004">
    <property type="entry name" value="Trimer_LpxA-like_sf"/>
</dbReference>
<evidence type="ECO:0000259" key="1">
    <source>
        <dbReference type="Pfam" id="PF00483"/>
    </source>
</evidence>
<protein>
    <submittedName>
        <fullName evidence="2">NDP-sugar synthase</fullName>
    </submittedName>
</protein>
<dbReference type="InterPro" id="IPR001451">
    <property type="entry name" value="Hexapep"/>
</dbReference>
<gene>
    <name evidence="2" type="ORF">RY831_22310</name>
</gene>
<dbReference type="SUPFAM" id="SSF53448">
    <property type="entry name" value="Nucleotide-diphospho-sugar transferases"/>
    <property type="match status" value="1"/>
</dbReference>
<dbReference type="InterPro" id="IPR029044">
    <property type="entry name" value="Nucleotide-diphossugar_trans"/>
</dbReference>
<dbReference type="Pfam" id="PF00483">
    <property type="entry name" value="NTP_transferase"/>
    <property type="match status" value="1"/>
</dbReference>
<dbReference type="CDD" id="cd04181">
    <property type="entry name" value="NTP_transferase"/>
    <property type="match status" value="1"/>
</dbReference>
<reference evidence="2 3" key="1">
    <citation type="submission" date="2023-10" db="EMBL/GenBank/DDBJ databases">
        <title>Noviherbaspirillum sp. CPCC 100848 genome assembly.</title>
        <authorList>
            <person name="Li X.Y."/>
            <person name="Fang X.M."/>
        </authorList>
    </citation>
    <scope>NUCLEOTIDE SEQUENCE [LARGE SCALE GENOMIC DNA]</scope>
    <source>
        <strain evidence="2 3">CPCC 100848</strain>
    </source>
</reference>
<organism evidence="2 3">
    <name type="scientific">Noviherbaspirillum album</name>
    <dbReference type="NCBI Taxonomy" id="3080276"/>
    <lineage>
        <taxon>Bacteria</taxon>
        <taxon>Pseudomonadati</taxon>
        <taxon>Pseudomonadota</taxon>
        <taxon>Betaproteobacteria</taxon>
        <taxon>Burkholderiales</taxon>
        <taxon>Oxalobacteraceae</taxon>
        <taxon>Noviherbaspirillum</taxon>
    </lineage>
</organism>
<dbReference type="InterPro" id="IPR050486">
    <property type="entry name" value="Mannose-1P_guanyltransferase"/>
</dbReference>
<dbReference type="Pfam" id="PF00132">
    <property type="entry name" value="Hexapep"/>
    <property type="match status" value="1"/>
</dbReference>
<evidence type="ECO:0000313" key="2">
    <source>
        <dbReference type="EMBL" id="MEC4721906.1"/>
    </source>
</evidence>
<dbReference type="InterPro" id="IPR005835">
    <property type="entry name" value="NTP_transferase_dom"/>
</dbReference>
<proteinExistence type="predicted"/>
<accession>A0ABU6JE15</accession>